<dbReference type="InterPro" id="IPR055178">
    <property type="entry name" value="RsdA/BaiN/AoA(So)-like_dom"/>
</dbReference>
<dbReference type="Gene3D" id="1.10.8.260">
    <property type="entry name" value="HI0933 insert domain-like"/>
    <property type="match status" value="1"/>
</dbReference>
<dbReference type="Gene3D" id="2.40.30.10">
    <property type="entry name" value="Translation factors"/>
    <property type="match status" value="1"/>
</dbReference>
<dbReference type="RefSeq" id="WP_186912637.1">
    <property type="nucleotide sequence ID" value="NZ_JACOFV010000010.1"/>
</dbReference>
<evidence type="ECO:0000256" key="1">
    <source>
        <dbReference type="ARBA" id="ARBA00001974"/>
    </source>
</evidence>
<dbReference type="Pfam" id="PF22780">
    <property type="entry name" value="HI0933_like_1st"/>
    <property type="match status" value="1"/>
</dbReference>
<reference evidence="6" key="1">
    <citation type="submission" date="2020-08" db="EMBL/GenBank/DDBJ databases">
        <title>Novel species isolated from subtropical streams in China.</title>
        <authorList>
            <person name="Lu H."/>
        </authorList>
    </citation>
    <scope>NUCLEOTIDE SEQUENCE</scope>
    <source>
        <strain evidence="6">KACC 12607</strain>
    </source>
</reference>
<organism evidence="6 7">
    <name type="scientific">Undibacterium jejuense</name>
    <dbReference type="NCBI Taxonomy" id="1344949"/>
    <lineage>
        <taxon>Bacteria</taxon>
        <taxon>Pseudomonadati</taxon>
        <taxon>Pseudomonadota</taxon>
        <taxon>Betaproteobacteria</taxon>
        <taxon>Burkholderiales</taxon>
        <taxon>Oxalobacteraceae</taxon>
        <taxon>Undibacterium</taxon>
    </lineage>
</organism>
<proteinExistence type="predicted"/>
<keyword evidence="3" id="KW-0274">FAD</keyword>
<dbReference type="InterPro" id="IPR004792">
    <property type="entry name" value="BaiN-like"/>
</dbReference>
<keyword evidence="2" id="KW-0285">Flavoprotein</keyword>
<feature type="domain" description="RsdA/BaiN/AoA(So)-like insert" evidence="5">
    <location>
        <begin position="203"/>
        <end position="357"/>
    </location>
</feature>
<accession>A0A923HIB5</accession>
<dbReference type="AlphaFoldDB" id="A0A923HIB5"/>
<dbReference type="InterPro" id="IPR036188">
    <property type="entry name" value="FAD/NAD-bd_sf"/>
</dbReference>
<comment type="cofactor">
    <cofactor evidence="1">
        <name>FAD</name>
        <dbReference type="ChEBI" id="CHEBI:57692"/>
    </cofactor>
</comment>
<evidence type="ECO:0000259" key="5">
    <source>
        <dbReference type="Pfam" id="PF22780"/>
    </source>
</evidence>
<evidence type="ECO:0000256" key="2">
    <source>
        <dbReference type="ARBA" id="ARBA00022630"/>
    </source>
</evidence>
<dbReference type="Gene3D" id="3.50.50.60">
    <property type="entry name" value="FAD/NAD(P)-binding domain"/>
    <property type="match status" value="1"/>
</dbReference>
<evidence type="ECO:0000313" key="6">
    <source>
        <dbReference type="EMBL" id="MBC3862700.1"/>
    </source>
</evidence>
<gene>
    <name evidence="6" type="ORF">H8K32_11355</name>
</gene>
<dbReference type="InterPro" id="IPR057661">
    <property type="entry name" value="RsdA/BaiN/AoA(So)_Rossmann"/>
</dbReference>
<dbReference type="SUPFAM" id="SSF51905">
    <property type="entry name" value="FAD/NAD(P)-binding domain"/>
    <property type="match status" value="1"/>
</dbReference>
<name>A0A923HIB5_9BURK</name>
<comment type="caution">
    <text evidence="6">The sequence shown here is derived from an EMBL/GenBank/DDBJ whole genome shotgun (WGS) entry which is preliminary data.</text>
</comment>
<dbReference type="InterPro" id="IPR023166">
    <property type="entry name" value="BaiN-like_dom_sf"/>
</dbReference>
<dbReference type="PANTHER" id="PTHR42887:SF1">
    <property type="entry name" value="BLR3961 PROTEIN"/>
    <property type="match status" value="1"/>
</dbReference>
<dbReference type="Pfam" id="PF03486">
    <property type="entry name" value="HI0933_like"/>
    <property type="match status" value="1"/>
</dbReference>
<dbReference type="PANTHER" id="PTHR42887">
    <property type="entry name" value="OS12G0638800 PROTEIN"/>
    <property type="match status" value="1"/>
</dbReference>
<dbReference type="NCBIfam" id="TIGR00275">
    <property type="entry name" value="aminoacetone oxidase family FAD-binding enzyme"/>
    <property type="match status" value="1"/>
</dbReference>
<evidence type="ECO:0000259" key="4">
    <source>
        <dbReference type="Pfam" id="PF03486"/>
    </source>
</evidence>
<sequence>MQTTNQDIHTASARHVIVIGGGPAGLMAADVLSAKGIRVDLYDAMPTVGRKFLLAGKGGMNLTHSEEFSTFLSRYGNRAANLQKMLQNFDGKAVREWAQGLGIETFIGSSGRVFPVDMKAAPLLRAWLHRLREQGVQFHMRHRWLGWTDDAQSLRFDSPAGASLVKSDAVILALGGGSWARLGSDGKWVALLQQQGIDVAPLQAANCGFDVAWTDFFKNKFAGEPLLTVAAQLRGNHRGMRKGQFVITAGGVEGSLIYALSSSLREEINCAGEAILELDLLPDKSMERVLKELGSGPGARSFASYLKTKLGLDSLKIALIHEVLSKEQMQSLNALAGTIKKCPIRLLSARPIDEAISSAGGVKFDALDQYGMLLARQGVYCAGEMLDWEAPTGGYLLTACLASGKHSAQSVLGYLKSI</sequence>
<protein>
    <submittedName>
        <fullName evidence="6">TIGR03862 family flavoprotein</fullName>
    </submittedName>
</protein>
<dbReference type="InterPro" id="IPR022460">
    <property type="entry name" value="Flavoprotein_PP4765"/>
</dbReference>
<keyword evidence="7" id="KW-1185">Reference proteome</keyword>
<feature type="domain" description="RsdA/BaiN/AoA(So)-like Rossmann fold-like" evidence="4">
    <location>
        <begin position="15"/>
        <end position="409"/>
    </location>
</feature>
<dbReference type="SUPFAM" id="SSF160996">
    <property type="entry name" value="HI0933 insert domain-like"/>
    <property type="match status" value="1"/>
</dbReference>
<evidence type="ECO:0000256" key="3">
    <source>
        <dbReference type="ARBA" id="ARBA00022827"/>
    </source>
</evidence>
<dbReference type="Proteomes" id="UP000634011">
    <property type="component" value="Unassembled WGS sequence"/>
</dbReference>
<evidence type="ECO:0000313" key="7">
    <source>
        <dbReference type="Proteomes" id="UP000634011"/>
    </source>
</evidence>
<dbReference type="NCBIfam" id="TIGR03862">
    <property type="entry name" value="flavo_PP4765"/>
    <property type="match status" value="1"/>
</dbReference>
<dbReference type="EMBL" id="JACOFV010000010">
    <property type="protein sequence ID" value="MBC3862700.1"/>
    <property type="molecule type" value="Genomic_DNA"/>
</dbReference>
<dbReference type="PRINTS" id="PR00419">
    <property type="entry name" value="ADXRDTASE"/>
</dbReference>